<dbReference type="PANTHER" id="PTHR17695:SF11">
    <property type="entry name" value="SMALL SUBUNIT PROCESSOME COMPONENT 20 HOMOLOG"/>
    <property type="match status" value="1"/>
</dbReference>
<dbReference type="GO" id="GO:0030686">
    <property type="term" value="C:90S preribosome"/>
    <property type="evidence" value="ECO:0007669"/>
    <property type="project" value="TreeGrafter"/>
</dbReference>
<comment type="caution">
    <text evidence="5">The sequence shown here is derived from an EMBL/GenBank/DDBJ whole genome shotgun (WGS) entry which is preliminary data.</text>
</comment>
<evidence type="ECO:0000256" key="1">
    <source>
        <dbReference type="SAM" id="MobiDB-lite"/>
    </source>
</evidence>
<dbReference type="OrthoDB" id="360653at2759"/>
<evidence type="ECO:0000259" key="3">
    <source>
        <dbReference type="Pfam" id="PF20416"/>
    </source>
</evidence>
<gene>
    <name evidence="5" type="ORF">BV898_10505</name>
</gene>
<sequence length="2789" mass="313332">MKIKNLKGRPQRHKDGNRFKFKSFNTRVAEVSVDSRTQLSGSAWKPTGDECYFFEAYTKWTDLNRTQHFTDFQKDVRGKIQSFPLVLHHKDTIVDILIKHLSVPGSLALEPLLDLVVNLAKDLQKDFFPFFDPLFRTFIDHLFSSQDPEVLEWTFSCLSQLFHIQRRQMMLHLQLVFEMMIPLFEEGQKGFIVRFATESFAFLIRDFKDYPEIVRFLLSYCKRKPALAAGIGELLFETVKNVNHHLHSSFDKIFPVILTEIRSVKFEHDETVEICLGSMTDFLRNHLTKETSSVFWNVFLKTLEDGQLPASHYHCLVLQKFTDFKDGWLVSDPGRTMAAVAAYLTSGDRVPGPKASELMAQAAAGLLQSSLFEFDMKLAIRMKLIKSVFASGMTTDSKFQFARTLLELPQYQTEVLPSLLTFCIGQYQTDIESVLVGLISVLLYKDPEQFSSADISSWNPLRLEFTGLDSDLVDLFLRRIGDEAALVNLSTHDSWLYAWSLAVLAPHIRPKVSPAVMSSISSSLNRAAEAMQNIDVEARLRRILAQVLHASAVSLTALKCSSLECGRLVNSLVPCLRQSATDVNLLSTLEVALTNESEKLTLPPNVTEALLLNLRNQSHAVRRTTLRILDRCNLPSQRSAESESVFQVCLLAELVEPSVRDYREKLRFLRMLDHSQLDRLQTDPSVPLLYLFGCLKIGFSLLWKEIKQLIATYRPVLGKEEVWSQVEAELRLVSKEAEVAGVGAAAEATNGRLGALLDSQHDDLSRSDSNPLNAHKYRIHLWQTFGEIVGGDTVRNRIFSELFQRFMRNEFLPATLLGSAQDQMGEQVPVAEGALKSTKKSRAEAEDTVCAMLELLSKLHNPAALHQDPAVRGYLFDLLTYRTAKVQTAILKLLFNYKLEYIRPYEEQLMKLLDEAEMWNTLAEIEFGAATPAIQECHRPQLVPMIIRILFGRMQAKNKSRNTEKAAPRGRKEAIVRSLANCRPEEFKVFLDLALKPCNAVLEGSFEETIDGILTNAKLPTMNLKLADGVLQTLLVILDELRTGADHSVHIVFRTVVSILAVVGGERRIVNCPAADEEMEEEETEENHAATGTGLLKKLRKECFKCLAKLCSVFPITTLSEVEKKILFDVAVWPELESVIRDGPFAVTPLMRLILTWSQHSAYHDLLAVTSSDPTRSPLAVIIAVLNPEFNSNQLSVKLAVEVVDHLLNPQMLVEETDMPVATVYWTPEKREKVLGPFTGVILKYLHEKLSAYLARKKRKHSPLTESELRIASGISGPSLDSADSVALLDLLLPLLETSDIRKQSDLRGLLEIVRNLVVRVPLEALNGKVRALAALLSKDFPREARATIAEVFQVLADRVATDDMKSLAETVASILSWNPKYVEEPDYDRRGTAYKVASEKIAKSDAGEGSVNFALAILHLADYDIRNATDILSGSMRDMALINMIAVIRRFSGTSDSGLVLARLTPLVKQGLKSTLDAVRIVYVAVLGEIVDFYRTHALFRELVFLHYPANRKAVNAERCRYCNGEGILPDEAAHLQDDTQGRARCRCYNVDLDVFENLRHMQKHRVGGALHDLAKWCADGTIPVSTVLQYFLPFATAHLCNDQYVGDKYQGVINAVIELVQAVASQLTWPKYEPLLKHFLSLMTRKPVYSKQLIRVVVAIVDAFHFDLSGVDVKNARLQKAPAGKSESDPALGEMVEEVKEGEEDMEVDEAPAAVPAVGGPAIDQTAPARAEKIYRSLTLFMIPGLSKLITDKSESDNSHKLTANVHAAEKEEILRAPVALAIVKLLQKLPVQVLRRQIPGVFLKIARMLKSRLLSVRQSTRDTLSEIMLSLGPSYLVTLIKELRGVLKRGYQIHVLVHCVHTVLSKLLPVVKAGDLDRCVGEMVLICHEEMFGELAEEKEVNELTRKIAEARNIKSYDTYAILAKFASPGVLVKLIKPLKEKAEETQSHKVAVKLEKAFRQILTGLLRNDQLSEKDLLLFAYALYDHSTGLFGDPKPKQAVVTAPSHLDRPDSFLIAREPGRGGPAAVTSRKTNDYLVQDFGLQILLSCFKNSRLQTDNLEHTDMLDPFVPVVVHCLTSRHMSVKTTALRCLIWMLKFKLPSLDAAMEGVVKTLFVHLKNYSGPGAAVSENAEFVNAVYKALSSTVRDATAGKISDKHLKVLLTYAESDLREGTKQILAFNLLKAVLSRHLLTPELREIMLNLAKTSIQGEEENVRQQSRHLVYLFMTTYNPKKIKVREFTELYKDNLEYSLEHGRLVCVTMLSDLLGAGRMGAGFNEDNALPFFQLFAARLSDESSGVRHKAAESISGILGKAVGSELMEQIFKWTQRWLLDEDIAVKRIGFQTATLFAQVEKVKLIPRLKLILTALGKVIRVTEFLTSESAMLDYDHLLINALSLLANIIDHCGSEIWTVETAVKKLKFIFDGVRDLLLHEHEWVRIRSLEVYWRVFQQQPPQRLAENVLLAENPHKKLSLLAGALINQLKSYSDRDDYYELWSKCVLYVAQAVSCFLNAPGVVTDDVGDEKEEDELEEDEVKKEEEEGENGGAVQVPANRLINSPFVVRGVCREAVFEAVHEPKRTTKRLQVMKWIHCLCAAFDREAFLQFLPSVLQVLYRCTNEPSAQNDGELKRLTEEVTGAVEAHVGREIYADAMRTVILQFSKKRAERKRQQAVEPILNPAKAARMKIKKHLTRKEAKKRKTQDRDLELGRLKNVHILASCPGRSPFSTESQQIVTTDSEIPDAGFDSLPPEMLVKIFVKWDAVQRVQLQRVCPAGTVSSPVRYSETSA</sequence>
<evidence type="ECO:0000313" key="5">
    <source>
        <dbReference type="EMBL" id="OQV15272.1"/>
    </source>
</evidence>
<feature type="domain" description="U3 small nucleolar RNA-associated protein 20 C-terminal" evidence="4">
    <location>
        <begin position="2342"/>
        <end position="2703"/>
    </location>
</feature>
<dbReference type="InterPro" id="IPR057525">
    <property type="entry name" value="UTP20_C"/>
</dbReference>
<dbReference type="InterPro" id="IPR011430">
    <property type="entry name" value="UTP20_N"/>
</dbReference>
<feature type="region of interest" description="Disordered" evidence="1">
    <location>
        <begin position="2522"/>
        <end position="2548"/>
    </location>
</feature>
<evidence type="ECO:0000259" key="2">
    <source>
        <dbReference type="Pfam" id="PF07539"/>
    </source>
</evidence>
<dbReference type="Pfam" id="PF23099">
    <property type="entry name" value="UTP20_C"/>
    <property type="match status" value="1"/>
</dbReference>
<reference evidence="6" key="1">
    <citation type="submission" date="2017-01" db="EMBL/GenBank/DDBJ databases">
        <title>Comparative genomics of anhydrobiosis in the tardigrade Hypsibius dujardini.</title>
        <authorList>
            <person name="Yoshida Y."/>
            <person name="Koutsovoulos G."/>
            <person name="Laetsch D."/>
            <person name="Stevens L."/>
            <person name="Kumar S."/>
            <person name="Horikawa D."/>
            <person name="Ishino K."/>
            <person name="Komine S."/>
            <person name="Tomita M."/>
            <person name="Blaxter M."/>
            <person name="Arakawa K."/>
        </authorList>
    </citation>
    <scope>NUCLEOTIDE SEQUENCE [LARGE SCALE GENOMIC DNA]</scope>
    <source>
        <strain evidence="6">Z151</strain>
    </source>
</reference>
<dbReference type="Proteomes" id="UP000192578">
    <property type="component" value="Unassembled WGS sequence"/>
</dbReference>
<name>A0A1W0WJD8_HYPEX</name>
<feature type="compositionally biased region" description="Acidic residues" evidence="1">
    <location>
        <begin position="2522"/>
        <end position="2535"/>
    </location>
</feature>
<dbReference type="InterPro" id="IPR011989">
    <property type="entry name" value="ARM-like"/>
</dbReference>
<dbReference type="SUPFAM" id="SSF48371">
    <property type="entry name" value="ARM repeat"/>
    <property type="match status" value="3"/>
</dbReference>
<organism evidence="5 6">
    <name type="scientific">Hypsibius exemplaris</name>
    <name type="common">Freshwater tardigrade</name>
    <dbReference type="NCBI Taxonomy" id="2072580"/>
    <lineage>
        <taxon>Eukaryota</taxon>
        <taxon>Metazoa</taxon>
        <taxon>Ecdysozoa</taxon>
        <taxon>Tardigrada</taxon>
        <taxon>Eutardigrada</taxon>
        <taxon>Parachela</taxon>
        <taxon>Hypsibioidea</taxon>
        <taxon>Hypsibiidae</taxon>
        <taxon>Hypsibius</taxon>
    </lineage>
</organism>
<dbReference type="InterPro" id="IPR016024">
    <property type="entry name" value="ARM-type_fold"/>
</dbReference>
<dbReference type="Pfam" id="PF20416">
    <property type="entry name" value="UTP20"/>
    <property type="match status" value="1"/>
</dbReference>
<dbReference type="InterPro" id="IPR046523">
    <property type="entry name" value="UTP20_dom"/>
</dbReference>
<dbReference type="Gene3D" id="1.25.10.10">
    <property type="entry name" value="Leucine-rich Repeat Variant"/>
    <property type="match status" value="2"/>
</dbReference>
<feature type="domain" description="U3 small nucleolar RNA-associated protein 20 N-terminal" evidence="2">
    <location>
        <begin position="848"/>
        <end position="1475"/>
    </location>
</feature>
<dbReference type="EMBL" id="MTYJ01000091">
    <property type="protein sequence ID" value="OQV15272.1"/>
    <property type="molecule type" value="Genomic_DNA"/>
</dbReference>
<evidence type="ECO:0000313" key="6">
    <source>
        <dbReference type="Proteomes" id="UP000192578"/>
    </source>
</evidence>
<protein>
    <submittedName>
        <fullName evidence="5">Small subunit processome component 20-like protein</fullName>
    </submittedName>
</protein>
<dbReference type="InterPro" id="IPR052575">
    <property type="entry name" value="SSU_processome_comp_20"/>
</dbReference>
<dbReference type="PANTHER" id="PTHR17695">
    <property type="entry name" value="SMALL SUBUNIT PROCESSOME COMPONENT 20 HOMOLOG"/>
    <property type="match status" value="1"/>
</dbReference>
<dbReference type="Pfam" id="PF07539">
    <property type="entry name" value="UTP20_N"/>
    <property type="match status" value="1"/>
</dbReference>
<evidence type="ECO:0000259" key="4">
    <source>
        <dbReference type="Pfam" id="PF23099"/>
    </source>
</evidence>
<keyword evidence="6" id="KW-1185">Reference proteome</keyword>
<proteinExistence type="predicted"/>
<feature type="domain" description="U3 small nucleolar RNA-associated protein 20" evidence="3">
    <location>
        <begin position="1771"/>
        <end position="1987"/>
    </location>
</feature>
<dbReference type="GO" id="GO:0032040">
    <property type="term" value="C:small-subunit processome"/>
    <property type="evidence" value="ECO:0007669"/>
    <property type="project" value="TreeGrafter"/>
</dbReference>
<accession>A0A1W0WJD8</accession>